<sequence>MAELNEMGSLNFICLGIFLSCWIGYARFAHFMAKRTASLSSVLHVHRINWMRRMLQREVRVGDAALIANIERNVNFFASSCVLIIAGLLTAITATEKIKDMLGTVSFTAGDTLPQLELKLMVLLGIFIYSYFTFTWSMRQFGFASVLIGAAPSPDDTTVTANDRRSMAIYSAKVIDQASRSYNNGLRAFYFSMAVLSWFIGPYVFIGASLLVTTVLYQREFLSSSLKALKQAENVGEKVFTDDKELYRR</sequence>
<keyword evidence="1" id="KW-0472">Membrane</keyword>
<feature type="transmembrane region" description="Helical" evidence="1">
    <location>
        <begin position="189"/>
        <end position="217"/>
    </location>
</feature>
<dbReference type="EMBL" id="CZQC01000071">
    <property type="protein sequence ID" value="CUS42869.1"/>
    <property type="molecule type" value="Genomic_DNA"/>
</dbReference>
<evidence type="ECO:0000313" key="2">
    <source>
        <dbReference type="EMBL" id="CUS42869.1"/>
    </source>
</evidence>
<evidence type="ECO:0000256" key="1">
    <source>
        <dbReference type="SAM" id="Phobius"/>
    </source>
</evidence>
<keyword evidence="1" id="KW-0812">Transmembrane</keyword>
<proteinExistence type="predicted"/>
<dbReference type="AlphaFoldDB" id="A0A160TIA2"/>
<keyword evidence="1" id="KW-1133">Transmembrane helix</keyword>
<name>A0A160TIA2_9ZZZZ</name>
<dbReference type="PANTHER" id="PTHR31881:SF6">
    <property type="entry name" value="OS09G0494600 PROTEIN"/>
    <property type="match status" value="1"/>
</dbReference>
<accession>A0A160TIA2</accession>
<evidence type="ECO:0008006" key="3">
    <source>
        <dbReference type="Google" id="ProtNLM"/>
    </source>
</evidence>
<gene>
    <name evidence="2" type="ORF">MGWOODY_Tha2945</name>
</gene>
<dbReference type="PANTHER" id="PTHR31881">
    <property type="match status" value="1"/>
</dbReference>
<dbReference type="Pfam" id="PF04654">
    <property type="entry name" value="DUF599"/>
    <property type="match status" value="1"/>
</dbReference>
<feature type="transmembrane region" description="Helical" evidence="1">
    <location>
        <begin position="76"/>
        <end position="95"/>
    </location>
</feature>
<feature type="transmembrane region" description="Helical" evidence="1">
    <location>
        <begin position="116"/>
        <end position="134"/>
    </location>
</feature>
<feature type="transmembrane region" description="Helical" evidence="1">
    <location>
        <begin position="12"/>
        <end position="33"/>
    </location>
</feature>
<dbReference type="InterPro" id="IPR006747">
    <property type="entry name" value="DUF599"/>
</dbReference>
<organism evidence="2">
    <name type="scientific">hydrothermal vent metagenome</name>
    <dbReference type="NCBI Taxonomy" id="652676"/>
    <lineage>
        <taxon>unclassified sequences</taxon>
        <taxon>metagenomes</taxon>
        <taxon>ecological metagenomes</taxon>
    </lineage>
</organism>
<protein>
    <recommendedName>
        <fullName evidence="3">DUF599 domain-containing protein</fullName>
    </recommendedName>
</protein>
<reference evidence="2" key="1">
    <citation type="submission" date="2015-10" db="EMBL/GenBank/DDBJ databases">
        <authorList>
            <person name="Gilbert D.G."/>
        </authorList>
    </citation>
    <scope>NUCLEOTIDE SEQUENCE</scope>
</reference>